<protein>
    <submittedName>
        <fullName evidence="1">Polyketide cyclase</fullName>
    </submittedName>
</protein>
<evidence type="ECO:0000313" key="1">
    <source>
        <dbReference type="EMBL" id="OEY68570.1"/>
    </source>
</evidence>
<organism evidence="1 2">
    <name type="scientific">Rheinheimera salexigens</name>
    <dbReference type="NCBI Taxonomy" id="1628148"/>
    <lineage>
        <taxon>Bacteria</taxon>
        <taxon>Pseudomonadati</taxon>
        <taxon>Pseudomonadota</taxon>
        <taxon>Gammaproteobacteria</taxon>
        <taxon>Chromatiales</taxon>
        <taxon>Chromatiaceae</taxon>
        <taxon>Rheinheimera</taxon>
    </lineage>
</organism>
<dbReference type="RefSeq" id="WP_070048137.1">
    <property type="nucleotide sequence ID" value="NZ_CBCSDO010000001.1"/>
</dbReference>
<name>A0A1E7Q386_9GAMM</name>
<evidence type="ECO:0000313" key="2">
    <source>
        <dbReference type="Proteomes" id="UP000242258"/>
    </source>
</evidence>
<dbReference type="CDD" id="cd07818">
    <property type="entry name" value="SRPBCC_1"/>
    <property type="match status" value="1"/>
</dbReference>
<comment type="caution">
    <text evidence="1">The sequence shown here is derived from an EMBL/GenBank/DDBJ whole genome shotgun (WGS) entry which is preliminary data.</text>
</comment>
<dbReference type="AlphaFoldDB" id="A0A1E7Q386"/>
<gene>
    <name evidence="1" type="ORF">BI198_02520</name>
</gene>
<dbReference type="InterPro" id="IPR023393">
    <property type="entry name" value="START-like_dom_sf"/>
</dbReference>
<reference evidence="2" key="1">
    <citation type="submission" date="2016-09" db="EMBL/GenBank/DDBJ databases">
        <authorList>
            <person name="Wan X."/>
            <person name="Hou S."/>
        </authorList>
    </citation>
    <scope>NUCLEOTIDE SEQUENCE [LARGE SCALE GENOMIC DNA]</scope>
    <source>
        <strain evidence="2">KH87</strain>
    </source>
</reference>
<dbReference type="EMBL" id="MKEK01000001">
    <property type="protein sequence ID" value="OEY68570.1"/>
    <property type="molecule type" value="Genomic_DNA"/>
</dbReference>
<dbReference type="Gene3D" id="3.30.530.20">
    <property type="match status" value="1"/>
</dbReference>
<keyword evidence="2" id="KW-1185">Reference proteome</keyword>
<sequence length="192" mass="21649">MIKKILITLLVLLAIPLITALFVKNQYVVTTQVIIKQPVPVVFDYIRFLANQDNFSVWANIDPEMSKSYRGIDGTVGFVAAWHSEHPDVGTGEQEIIAIVEEQRIDYELRFLEPFTATAPAQMLTKAIGPDETEVTWIFEGSMPYPMNLMLLFVDMEAMIGEDLQQGLDNLKLILETPPVQKVMLTQVALSH</sequence>
<dbReference type="OrthoDB" id="9807923at2"/>
<accession>A0A1E7Q386</accession>
<proteinExistence type="predicted"/>
<dbReference type="SUPFAM" id="SSF55961">
    <property type="entry name" value="Bet v1-like"/>
    <property type="match status" value="1"/>
</dbReference>
<dbReference type="Proteomes" id="UP000242258">
    <property type="component" value="Unassembled WGS sequence"/>
</dbReference>
<dbReference type="STRING" id="1628148.BI198_02520"/>